<dbReference type="AlphaFoldDB" id="A0A9X1Y6S6"/>
<sequence length="77" mass="7982">MTEADRYNERLKLAATFLNTVGSGSIVVGAVAPVVGLITGAAGAHVRPAVLVTMACLMVVIGLILHRLASLTLKRLV</sequence>
<accession>A0A9X1Y6S6</accession>
<name>A0A9X1Y6S6_9PROT</name>
<evidence type="ECO:0000313" key="2">
    <source>
        <dbReference type="EMBL" id="MCK8784148.1"/>
    </source>
</evidence>
<reference evidence="2" key="1">
    <citation type="submission" date="2022-04" db="EMBL/GenBank/DDBJ databases">
        <title>Roseomonas acroporae sp. nov., isolated from coral Acropora digitifera.</title>
        <authorList>
            <person name="Sun H."/>
        </authorList>
    </citation>
    <scope>NUCLEOTIDE SEQUENCE</scope>
    <source>
        <strain evidence="2">NAR14</strain>
    </source>
</reference>
<dbReference type="RefSeq" id="WP_248666273.1">
    <property type="nucleotide sequence ID" value="NZ_JALPRX010000026.1"/>
</dbReference>
<feature type="transmembrane region" description="Helical" evidence="1">
    <location>
        <begin position="21"/>
        <end position="43"/>
    </location>
</feature>
<organism evidence="2 3">
    <name type="scientific">Roseomonas acroporae</name>
    <dbReference type="NCBI Taxonomy" id="2937791"/>
    <lineage>
        <taxon>Bacteria</taxon>
        <taxon>Pseudomonadati</taxon>
        <taxon>Pseudomonadota</taxon>
        <taxon>Alphaproteobacteria</taxon>
        <taxon>Acetobacterales</taxon>
        <taxon>Roseomonadaceae</taxon>
        <taxon>Roseomonas</taxon>
    </lineage>
</organism>
<dbReference type="EMBL" id="JALPRX010000026">
    <property type="protein sequence ID" value="MCK8784148.1"/>
    <property type="molecule type" value="Genomic_DNA"/>
</dbReference>
<protein>
    <submittedName>
        <fullName evidence="2">Uncharacterized protein</fullName>
    </submittedName>
</protein>
<comment type="caution">
    <text evidence="2">The sequence shown here is derived from an EMBL/GenBank/DDBJ whole genome shotgun (WGS) entry which is preliminary data.</text>
</comment>
<proteinExistence type="predicted"/>
<keyword evidence="1" id="KW-0472">Membrane</keyword>
<gene>
    <name evidence="2" type="ORF">M0638_07130</name>
</gene>
<dbReference type="Proteomes" id="UP001139516">
    <property type="component" value="Unassembled WGS sequence"/>
</dbReference>
<evidence type="ECO:0000256" key="1">
    <source>
        <dbReference type="SAM" id="Phobius"/>
    </source>
</evidence>
<evidence type="ECO:0000313" key="3">
    <source>
        <dbReference type="Proteomes" id="UP001139516"/>
    </source>
</evidence>
<feature type="transmembrane region" description="Helical" evidence="1">
    <location>
        <begin position="49"/>
        <end position="69"/>
    </location>
</feature>
<keyword evidence="1" id="KW-1133">Transmembrane helix</keyword>
<keyword evidence="3" id="KW-1185">Reference proteome</keyword>
<keyword evidence="1" id="KW-0812">Transmembrane</keyword>